<accession>A0A149QGW5</accession>
<dbReference type="EMBL" id="LHZA01000127">
    <property type="protein sequence ID" value="KXU96554.1"/>
    <property type="molecule type" value="Genomic_DNA"/>
</dbReference>
<reference evidence="1 2" key="1">
    <citation type="submission" date="2015-06" db="EMBL/GenBank/DDBJ databases">
        <title>Improved classification and identification of acetic acid bacteria using matrix-assisted laser desorption/ionization time-of-flight mass spectrometry; Gluconobacter nephelii and Gluconobacter uchimurae are later heterotypic synonyms of Gluconobacter japonicus and Gluconobacter oxydans, respectively.</title>
        <authorList>
            <person name="Li L."/>
            <person name="Cleenwerck I."/>
            <person name="De Vuyst L."/>
            <person name="Vandamme P."/>
        </authorList>
    </citation>
    <scope>NUCLEOTIDE SEQUENCE [LARGE SCALE GENOMIC DNA]</scope>
    <source>
        <strain evidence="1 2">LMG 1625</strain>
    </source>
</reference>
<protein>
    <submittedName>
        <fullName evidence="1">Uncharacterized protein</fullName>
    </submittedName>
</protein>
<dbReference type="RefSeq" id="WP_062248650.1">
    <property type="nucleotide sequence ID" value="NZ_LHZA01000127.1"/>
</dbReference>
<organism evidence="1 2">
    <name type="scientific">Acetobacter cerevisiae</name>
    <dbReference type="NCBI Taxonomy" id="178900"/>
    <lineage>
        <taxon>Bacteria</taxon>
        <taxon>Pseudomonadati</taxon>
        <taxon>Pseudomonadota</taxon>
        <taxon>Alphaproteobacteria</taxon>
        <taxon>Acetobacterales</taxon>
        <taxon>Acetobacteraceae</taxon>
        <taxon>Acetobacter</taxon>
    </lineage>
</organism>
<gene>
    <name evidence="1" type="ORF">AD928_04660</name>
</gene>
<sequence length="65" mass="6735">MSGETSFMDNMTAEAFLKPRLAALVSEADKAGYSQDVTIALPISLLDTMNFGTDPNPPSAQGGAA</sequence>
<dbReference type="AlphaFoldDB" id="A0A149QGW5"/>
<name>A0A149QGW5_9PROT</name>
<evidence type="ECO:0000313" key="2">
    <source>
        <dbReference type="Proteomes" id="UP000075473"/>
    </source>
</evidence>
<dbReference type="Proteomes" id="UP000075473">
    <property type="component" value="Unassembled WGS sequence"/>
</dbReference>
<dbReference type="PATRIC" id="fig|178900.5.peg.1502"/>
<proteinExistence type="predicted"/>
<comment type="caution">
    <text evidence="1">The sequence shown here is derived from an EMBL/GenBank/DDBJ whole genome shotgun (WGS) entry which is preliminary data.</text>
</comment>
<evidence type="ECO:0000313" key="1">
    <source>
        <dbReference type="EMBL" id="KXU96554.1"/>
    </source>
</evidence>